<dbReference type="Proteomes" id="UP000220111">
    <property type="component" value="Unassembled WGS sequence"/>
</dbReference>
<reference evidence="2 3" key="1">
    <citation type="submission" date="2017-09" db="EMBL/GenBank/DDBJ databases">
        <title>Large-scale bioinformatics analysis of Bacillus genomes uncovers conserved roles of natural products in bacterial physiology.</title>
        <authorList>
            <consortium name="Agbiome Team Llc"/>
            <person name="Bleich R.M."/>
            <person name="Grubbs K.J."/>
            <person name="Santa Maria K.C."/>
            <person name="Allen S.E."/>
            <person name="Farag S."/>
            <person name="Shank E.A."/>
            <person name="Bowers A."/>
        </authorList>
    </citation>
    <scope>NUCLEOTIDE SEQUENCE [LARGE SCALE GENOMIC DNA]</scope>
    <source>
        <strain evidence="2 3">AFS098222</strain>
    </source>
</reference>
<name>A0A2A7BKN0_9BACI</name>
<dbReference type="AlphaFoldDB" id="A0A2A7BKN0"/>
<gene>
    <name evidence="2" type="ORF">COO17_26655</name>
</gene>
<organism evidence="2 3">
    <name type="scientific">Bacillus wiedmannii</name>
    <dbReference type="NCBI Taxonomy" id="1890302"/>
    <lineage>
        <taxon>Bacteria</taxon>
        <taxon>Bacillati</taxon>
        <taxon>Bacillota</taxon>
        <taxon>Bacilli</taxon>
        <taxon>Bacillales</taxon>
        <taxon>Bacillaceae</taxon>
        <taxon>Bacillus</taxon>
        <taxon>Bacillus cereus group</taxon>
    </lineage>
</organism>
<evidence type="ECO:0000313" key="3">
    <source>
        <dbReference type="Proteomes" id="UP000220111"/>
    </source>
</evidence>
<keyword evidence="1" id="KW-0812">Transmembrane</keyword>
<comment type="caution">
    <text evidence="2">The sequence shown here is derived from an EMBL/GenBank/DDBJ whole genome shotgun (WGS) entry which is preliminary data.</text>
</comment>
<protein>
    <submittedName>
        <fullName evidence="2">Uncharacterized protein</fullName>
    </submittedName>
</protein>
<evidence type="ECO:0000313" key="2">
    <source>
        <dbReference type="EMBL" id="PDY34978.1"/>
    </source>
</evidence>
<sequence length="60" mass="6652">MGEIRGGKTMFEFVGSVIALTLFVFSYINLKKIRHHETTTYFDGMDGIHAGVTHESGGDM</sequence>
<feature type="transmembrane region" description="Helical" evidence="1">
    <location>
        <begin position="13"/>
        <end position="30"/>
    </location>
</feature>
<proteinExistence type="predicted"/>
<dbReference type="EMBL" id="NVPQ01000134">
    <property type="protein sequence ID" value="PDY34978.1"/>
    <property type="molecule type" value="Genomic_DNA"/>
</dbReference>
<accession>A0A2A7BKN0</accession>
<keyword evidence="1" id="KW-1133">Transmembrane helix</keyword>
<evidence type="ECO:0000256" key="1">
    <source>
        <dbReference type="SAM" id="Phobius"/>
    </source>
</evidence>
<keyword evidence="1" id="KW-0472">Membrane</keyword>